<feature type="transmembrane region" description="Helical" evidence="2">
    <location>
        <begin position="77"/>
        <end position="97"/>
    </location>
</feature>
<feature type="compositionally biased region" description="Polar residues" evidence="1">
    <location>
        <begin position="467"/>
        <end position="480"/>
    </location>
</feature>
<evidence type="ECO:0000313" key="4">
    <source>
        <dbReference type="RefSeq" id="XP_030752103.1"/>
    </source>
</evidence>
<accession>A0A6J2XKR7</accession>
<feature type="region of interest" description="Disordered" evidence="1">
    <location>
        <begin position="341"/>
        <end position="364"/>
    </location>
</feature>
<dbReference type="KEGG" id="soy:115879416"/>
<keyword evidence="3" id="KW-1185">Reference proteome</keyword>
<keyword evidence="2" id="KW-1133">Transmembrane helix</keyword>
<dbReference type="RefSeq" id="XP_030752103.1">
    <property type="nucleotide sequence ID" value="XM_030896243.1"/>
</dbReference>
<organism evidence="3 4">
    <name type="scientific">Sitophilus oryzae</name>
    <name type="common">Rice weevil</name>
    <name type="synonym">Curculio oryzae</name>
    <dbReference type="NCBI Taxonomy" id="7048"/>
    <lineage>
        <taxon>Eukaryota</taxon>
        <taxon>Metazoa</taxon>
        <taxon>Ecdysozoa</taxon>
        <taxon>Arthropoda</taxon>
        <taxon>Hexapoda</taxon>
        <taxon>Insecta</taxon>
        <taxon>Pterygota</taxon>
        <taxon>Neoptera</taxon>
        <taxon>Endopterygota</taxon>
        <taxon>Coleoptera</taxon>
        <taxon>Polyphaga</taxon>
        <taxon>Cucujiformia</taxon>
        <taxon>Curculionidae</taxon>
        <taxon>Dryophthorinae</taxon>
        <taxon>Sitophilus</taxon>
    </lineage>
</organism>
<dbReference type="AlphaFoldDB" id="A0A6J2XKR7"/>
<dbReference type="GeneID" id="115879416"/>
<dbReference type="InParanoid" id="A0A6J2XKR7"/>
<feature type="compositionally biased region" description="Low complexity" evidence="1">
    <location>
        <begin position="430"/>
        <end position="447"/>
    </location>
</feature>
<feature type="transmembrane region" description="Helical" evidence="2">
    <location>
        <begin position="109"/>
        <end position="132"/>
    </location>
</feature>
<reference evidence="4" key="1">
    <citation type="submission" date="2025-08" db="UniProtKB">
        <authorList>
            <consortium name="RefSeq"/>
        </authorList>
    </citation>
    <scope>IDENTIFICATION</scope>
    <source>
        <tissue evidence="4">Gonads</tissue>
    </source>
</reference>
<gene>
    <name evidence="4" type="primary">LOC115879416</name>
</gene>
<name>A0A6J2XKR7_SITOR</name>
<evidence type="ECO:0000256" key="1">
    <source>
        <dbReference type="SAM" id="MobiDB-lite"/>
    </source>
</evidence>
<dbReference type="Proteomes" id="UP000504635">
    <property type="component" value="Unplaced"/>
</dbReference>
<evidence type="ECO:0000256" key="2">
    <source>
        <dbReference type="SAM" id="Phobius"/>
    </source>
</evidence>
<evidence type="ECO:0000313" key="3">
    <source>
        <dbReference type="Proteomes" id="UP000504635"/>
    </source>
</evidence>
<dbReference type="OrthoDB" id="6783948at2759"/>
<keyword evidence="2" id="KW-0812">Transmembrane</keyword>
<feature type="compositionally biased region" description="Low complexity" evidence="1">
    <location>
        <begin position="381"/>
        <end position="393"/>
    </location>
</feature>
<protein>
    <submittedName>
        <fullName evidence="4">Uncharacterized protein LOC115879416</fullName>
    </submittedName>
</protein>
<feature type="transmembrane region" description="Helical" evidence="2">
    <location>
        <begin position="31"/>
        <end position="57"/>
    </location>
</feature>
<sequence length="507" mass="56253">MPKNRGIQNNEEYIKEQEAIKRKKRKAAKECLQMAGFSILEFVLCMICLILFLLIHAKIHRLYAHVPETRRVTSSRHILLLPLPMIVASVYLALTYVDLMSFLTMRPITYYAWIMVSASGFLLFFLAAGVLILESTVVAVLVAIVFAIITGVVFLIDLICLFLVLKRFPVPHWVLTRWKEQTDCCICADNGDIEEEVKRPLCRCGDVWDEPCVCDIMPGGMCKCGAVETGEPPCPCCVCVPEDGPDNISRPENIHDLISVGTGRDFIEPSLARSVHSQIMTDRQLICVDGPARGPSKSIRPSARPSTFGYLPDMRKSMARDRGTTSRVDIEVGSGYDSPSAKISYSARPSTISGVPSQTKRKSRMMSRVLVGDSTDEDLYMPSRPSMMPRQSSAVGPRDGRKSTIYTVPQDNLPGQVPRKSTVSSKIINSPRDSTWSTRSTTASRTRITVEQDARPKSEGSSMMIRNVSTTVKPSRTLSRVNEGHECGQSVRTAPSQSTITLTRCNH</sequence>
<feature type="region of interest" description="Disordered" evidence="1">
    <location>
        <begin position="376"/>
        <end position="507"/>
    </location>
</feature>
<keyword evidence="2" id="KW-0472">Membrane</keyword>
<feature type="transmembrane region" description="Helical" evidence="2">
    <location>
        <begin position="138"/>
        <end position="165"/>
    </location>
</feature>
<proteinExistence type="predicted"/>
<feature type="compositionally biased region" description="Polar residues" evidence="1">
    <location>
        <begin position="490"/>
        <end position="507"/>
    </location>
</feature>
<feature type="compositionally biased region" description="Polar residues" evidence="1">
    <location>
        <begin position="341"/>
        <end position="358"/>
    </location>
</feature>
<feature type="compositionally biased region" description="Basic and acidic residues" evidence="1">
    <location>
        <begin position="448"/>
        <end position="458"/>
    </location>
</feature>
<feature type="compositionally biased region" description="Polar residues" evidence="1">
    <location>
        <begin position="419"/>
        <end position="428"/>
    </location>
</feature>